<sequence length="534" mass="58903">MHPLTVLPILSRFVLRHNRKTLRIVCKRRYSKAAEECKKPPPEVRVCTISECMVDPCKPEPSVIIIGAGIAGLSAAQRLLQCGISNFKILEATERPGGRIHSCMLSNIVTEMGCHYIKGACVANPVFNLAAQEGLLKAPLHADDPLKGLYCTSDGRAIDYPTSTMAFHIFKCIEKEAFTLFNMGCRQDHGSLKKFVYLRIQQEIQKFPEDQRYDISRILYGLTNGLRYKVGDDLDNVSADNVGSLIKIPGGNVTVPDGFVSVLSPLLRDLPKCSIEFNKPVGLIRWGAVQGRGQSSRAIVQCCDSEEFCADYVIITVSLGVLKEHGDKLFCPALPSCKLEAIKCLGYGSVDKIFLDYERPFWIWSNGSIKLAWSQKELADRTDWTKGISAIEEVEGSKHVLCAYVSGPEAVVMEHATDEEVAEGITKLLRQFTGDPSLPYPSTILRSKWSSDPYFCGAYSYMNVKSNIGHQCDLSSPVPGSCEPVPPILLFAGEATCAGHHSTVHGARLSGIREAERIIQLTKQYGGPPPYERQ</sequence>
<dbReference type="Gene3D" id="3.90.660.10">
    <property type="match status" value="1"/>
</dbReference>
<organism evidence="4">
    <name type="scientific">Diabrotica virgifera virgifera</name>
    <name type="common">western corn rootworm</name>
    <dbReference type="NCBI Taxonomy" id="50390"/>
    <lineage>
        <taxon>Eukaryota</taxon>
        <taxon>Metazoa</taxon>
        <taxon>Ecdysozoa</taxon>
        <taxon>Arthropoda</taxon>
        <taxon>Hexapoda</taxon>
        <taxon>Insecta</taxon>
        <taxon>Pterygota</taxon>
        <taxon>Neoptera</taxon>
        <taxon>Endopterygota</taxon>
        <taxon>Coleoptera</taxon>
        <taxon>Polyphaga</taxon>
        <taxon>Cucujiformia</taxon>
        <taxon>Chrysomeloidea</taxon>
        <taxon>Chrysomelidae</taxon>
        <taxon>Galerucinae</taxon>
        <taxon>Diabroticina</taxon>
        <taxon>Diabroticites</taxon>
        <taxon>Diabrotica</taxon>
    </lineage>
</organism>
<dbReference type="KEGG" id="dvv:114324461"/>
<dbReference type="OrthoDB" id="2219495at2759"/>
<dbReference type="GeneID" id="114324461"/>
<dbReference type="InterPro" id="IPR050281">
    <property type="entry name" value="Flavin_monoamine_oxidase"/>
</dbReference>
<gene>
    <name evidence="4" type="primary">LOC114324461</name>
</gene>
<feature type="domain" description="Amine oxidase" evidence="1">
    <location>
        <begin position="70"/>
        <end position="519"/>
    </location>
</feature>
<reference evidence="4" key="1">
    <citation type="submission" date="2025-04" db="UniProtKB">
        <authorList>
            <consortium name="RefSeq"/>
        </authorList>
    </citation>
    <scope>IDENTIFICATION</scope>
    <source>
        <tissue evidence="4">Whole insect</tissue>
    </source>
</reference>
<evidence type="ECO:0000259" key="1">
    <source>
        <dbReference type="Pfam" id="PF01593"/>
    </source>
</evidence>
<dbReference type="InterPro" id="IPR036188">
    <property type="entry name" value="FAD/NAD-bd_sf"/>
</dbReference>
<accession>A0A6P7F3P0</accession>
<dbReference type="Pfam" id="PF01593">
    <property type="entry name" value="Amino_oxidase"/>
    <property type="match status" value="1"/>
</dbReference>
<evidence type="ECO:0000313" key="4">
    <source>
        <dbReference type="RefSeq" id="XP_028128120.1"/>
    </source>
</evidence>
<dbReference type="SUPFAM" id="SSF54373">
    <property type="entry name" value="FAD-linked reductases, C-terminal domain"/>
    <property type="match status" value="1"/>
</dbReference>
<dbReference type="Gene3D" id="3.50.50.60">
    <property type="entry name" value="FAD/NAD(P)-binding domain"/>
    <property type="match status" value="1"/>
</dbReference>
<reference evidence="2" key="2">
    <citation type="submission" date="2025-05" db="UniProtKB">
        <authorList>
            <consortium name="EnsemblMetazoa"/>
        </authorList>
    </citation>
    <scope>IDENTIFICATION</scope>
</reference>
<dbReference type="InterPro" id="IPR002937">
    <property type="entry name" value="Amino_oxidase"/>
</dbReference>
<evidence type="ECO:0000313" key="3">
    <source>
        <dbReference type="Proteomes" id="UP001652700"/>
    </source>
</evidence>
<dbReference type="RefSeq" id="XP_028128120.1">
    <property type="nucleotide sequence ID" value="XM_028272319.1"/>
</dbReference>
<dbReference type="PANTHER" id="PTHR10742:SF416">
    <property type="entry name" value="SPERMINE OXIDASE"/>
    <property type="match status" value="1"/>
</dbReference>
<dbReference type="AlphaFoldDB" id="A0A6P7F3P0"/>
<dbReference type="SUPFAM" id="SSF51905">
    <property type="entry name" value="FAD/NAD(P)-binding domain"/>
    <property type="match status" value="1"/>
</dbReference>
<dbReference type="EnsemblMetazoa" id="XM_028272319.2">
    <property type="protein sequence ID" value="XP_028128120.1"/>
    <property type="gene ID" value="LOC114324461"/>
</dbReference>
<evidence type="ECO:0000313" key="2">
    <source>
        <dbReference type="EnsemblMetazoa" id="XP_028128120.1"/>
    </source>
</evidence>
<keyword evidence="3" id="KW-1185">Reference proteome</keyword>
<dbReference type="PANTHER" id="PTHR10742">
    <property type="entry name" value="FLAVIN MONOAMINE OXIDASE"/>
    <property type="match status" value="1"/>
</dbReference>
<protein>
    <submittedName>
        <fullName evidence="4">Peroxisomal N(1)-acetyl-spermine/spermidine oxidase-like</fullName>
    </submittedName>
</protein>
<name>A0A6P7F3P0_DIAVI</name>
<dbReference type="Proteomes" id="UP001652700">
    <property type="component" value="Unplaced"/>
</dbReference>
<proteinExistence type="predicted"/>
<dbReference type="GO" id="GO:0046592">
    <property type="term" value="F:polyamine oxidase activity"/>
    <property type="evidence" value="ECO:0007669"/>
    <property type="project" value="TreeGrafter"/>
</dbReference>
<dbReference type="InParanoid" id="A0A6P7F3P0"/>